<name>A0A3G5A0L7_9VIRU</name>
<evidence type="ECO:0000256" key="1">
    <source>
        <dbReference type="SAM" id="MobiDB-lite"/>
    </source>
</evidence>
<dbReference type="Pfam" id="PF10544">
    <property type="entry name" value="T5orf172"/>
    <property type="match status" value="1"/>
</dbReference>
<organism evidence="3">
    <name type="scientific">Faunusvirus sp</name>
    <dbReference type="NCBI Taxonomy" id="2487766"/>
    <lineage>
        <taxon>Viruses</taxon>
        <taxon>Varidnaviria</taxon>
        <taxon>Bamfordvirae</taxon>
        <taxon>Nucleocytoviricota</taxon>
        <taxon>Megaviricetes</taxon>
        <taxon>Imitervirales</taxon>
        <taxon>Mimiviridae</taxon>
    </lineage>
</organism>
<accession>A0A3G5A0L7</accession>
<evidence type="ECO:0000259" key="2">
    <source>
        <dbReference type="Pfam" id="PF10544"/>
    </source>
</evidence>
<proteinExistence type="predicted"/>
<feature type="region of interest" description="Disordered" evidence="1">
    <location>
        <begin position="96"/>
        <end position="142"/>
    </location>
</feature>
<reference evidence="3" key="1">
    <citation type="submission" date="2018-10" db="EMBL/GenBank/DDBJ databases">
        <title>Hidden diversity of soil giant viruses.</title>
        <authorList>
            <person name="Schulz F."/>
            <person name="Alteio L."/>
            <person name="Goudeau D."/>
            <person name="Ryan E.M."/>
            <person name="Malmstrom R.R."/>
            <person name="Blanchard J."/>
            <person name="Woyke T."/>
        </authorList>
    </citation>
    <scope>NUCLEOTIDE SEQUENCE</scope>
    <source>
        <strain evidence="3">FNV1</strain>
    </source>
</reference>
<gene>
    <name evidence="3" type="ORF">Faunusvirus2_56</name>
</gene>
<dbReference type="InterPro" id="IPR018306">
    <property type="entry name" value="Phage_T5_Orf172_DNA-bd"/>
</dbReference>
<dbReference type="EMBL" id="MK072133">
    <property type="protein sequence ID" value="AYV79109.1"/>
    <property type="molecule type" value="Genomic_DNA"/>
</dbReference>
<feature type="compositionally biased region" description="Basic and acidic residues" evidence="1">
    <location>
        <begin position="96"/>
        <end position="130"/>
    </location>
</feature>
<evidence type="ECO:0000313" key="3">
    <source>
        <dbReference type="EMBL" id="AYV79109.1"/>
    </source>
</evidence>
<feature type="domain" description="Bacteriophage T5 Orf172 DNA-binding" evidence="2">
    <location>
        <begin position="188"/>
        <end position="264"/>
    </location>
</feature>
<sequence>MAALSMKELIYDDTVLPFPEEWQEDNFGHVAVEVKPVRLPITMNVLPQRILVRAKRYQSRINRFEVGNHDEKKCVKKVSDKEYILRRNVQDVKPKVDKKTELRQSVKQVEKSAKDIKQPPSTVEKKDAPRRSSRTAGQPKPNYVVPNEFVDIDKDSFANPGGKMQLLRQVAKIPEKYRLERMVYLVRIYISNQGRDFYKIGYSDNIHQHIGKDLSTEFGSNHKIEIMVLIKVHHKSVERKIHKSLVRYNIPIEVGLHKKKEIYLIVPEVRDYMMQFEGDKYVA</sequence>
<protein>
    <recommendedName>
        <fullName evidence="2">Bacteriophage T5 Orf172 DNA-binding domain-containing protein</fullName>
    </recommendedName>
</protein>